<dbReference type="PANTHER" id="PTHR10983:SF24">
    <property type="entry name" value="1-ACYLGLYCEROL-3-PHOSPHATE O-ACYLTRANSFERASE 3, ISOFORM E-RELATED"/>
    <property type="match status" value="1"/>
</dbReference>
<comment type="pathway">
    <text evidence="3">Lipid metabolism.</text>
</comment>
<dbReference type="AlphaFoldDB" id="A0A9D5CIQ1"/>
<feature type="domain" description="Phospholipid/glycerol acyltransferase" evidence="9">
    <location>
        <begin position="86"/>
        <end position="208"/>
    </location>
</feature>
<organism evidence="10 11">
    <name type="scientific">Dioscorea zingiberensis</name>
    <dbReference type="NCBI Taxonomy" id="325984"/>
    <lineage>
        <taxon>Eukaryota</taxon>
        <taxon>Viridiplantae</taxon>
        <taxon>Streptophyta</taxon>
        <taxon>Embryophyta</taxon>
        <taxon>Tracheophyta</taxon>
        <taxon>Spermatophyta</taxon>
        <taxon>Magnoliopsida</taxon>
        <taxon>Liliopsida</taxon>
        <taxon>Dioscoreales</taxon>
        <taxon>Dioscoreaceae</taxon>
        <taxon>Dioscorea</taxon>
    </lineage>
</organism>
<evidence type="ECO:0000256" key="1">
    <source>
        <dbReference type="ARBA" id="ARBA00001141"/>
    </source>
</evidence>
<keyword evidence="8" id="KW-0472">Membrane</keyword>
<dbReference type="PANTHER" id="PTHR10983">
    <property type="entry name" value="1-ACYLGLYCEROL-3-PHOSPHATE ACYLTRANSFERASE-RELATED"/>
    <property type="match status" value="1"/>
</dbReference>
<dbReference type="CDD" id="cd07990">
    <property type="entry name" value="LPLAT_LCLAT1-like"/>
    <property type="match status" value="1"/>
</dbReference>
<feature type="transmembrane region" description="Helical" evidence="8">
    <location>
        <begin position="12"/>
        <end position="34"/>
    </location>
</feature>
<sequence length="385" mass="43842">MAIPVALVVLPFGTLFLLSGLIVNIIQAAFFITVRPVSKNLYRRINRVLVELLWLQLVWLFDWWAAIEVQVHADAETLQFIGKEHALVIPNHRSDVDWLVGWILAERTGYLGSTIAIMKKSSKYLPVIGWSMWFSEFLFLERSWAKDESTLKSGLQRLEDFPRPFMLALFVEGTRFTEAKLLAAQEFAASRGLPIPKNVLVPRTKGFVSSVNIMRSFVPAIYDATVAIPKDQPSPTMIRILKGESSVIHLHLKRRPMTELPESDDGIAQWCKNIFIAKDSLLEKHLNYGTFGDEEFRPIGRPKKSLLVVIFWSCLLAFAIFEFIRWTALFSTWIGIAFTMLGLLLVTVIMQIFILFSQSEHSTPAKSQTCQAEERIEDPLTKSLL</sequence>
<dbReference type="GO" id="GO:0012505">
    <property type="term" value="C:endomembrane system"/>
    <property type="evidence" value="ECO:0007669"/>
    <property type="project" value="TreeGrafter"/>
</dbReference>
<evidence type="ECO:0000256" key="2">
    <source>
        <dbReference type="ARBA" id="ARBA00004728"/>
    </source>
</evidence>
<dbReference type="Pfam" id="PF16076">
    <property type="entry name" value="Acyltransf_C"/>
    <property type="match status" value="1"/>
</dbReference>
<keyword evidence="7" id="KW-0012">Acyltransferase</keyword>
<feature type="transmembrane region" description="Helical" evidence="8">
    <location>
        <begin position="306"/>
        <end position="324"/>
    </location>
</feature>
<dbReference type="Pfam" id="PF01553">
    <property type="entry name" value="Acyltransferase"/>
    <property type="match status" value="1"/>
</dbReference>
<evidence type="ECO:0000256" key="3">
    <source>
        <dbReference type="ARBA" id="ARBA00005189"/>
    </source>
</evidence>
<evidence type="ECO:0000256" key="6">
    <source>
        <dbReference type="ARBA" id="ARBA00022679"/>
    </source>
</evidence>
<dbReference type="SUPFAM" id="SSF69593">
    <property type="entry name" value="Glycerol-3-phosphate (1)-acyltransferase"/>
    <property type="match status" value="1"/>
</dbReference>
<reference evidence="10" key="1">
    <citation type="submission" date="2021-03" db="EMBL/GenBank/DDBJ databases">
        <authorList>
            <person name="Li Z."/>
            <person name="Yang C."/>
        </authorList>
    </citation>
    <scope>NUCLEOTIDE SEQUENCE</scope>
    <source>
        <strain evidence="10">Dzin_1.0</strain>
        <tissue evidence="10">Leaf</tissue>
    </source>
</reference>
<protein>
    <recommendedName>
        <fullName evidence="5">1-acylglycerol-3-phosphate O-acyltransferase</fullName>
        <ecNumber evidence="5">2.3.1.51</ecNumber>
    </recommendedName>
</protein>
<feature type="transmembrane region" description="Helical" evidence="8">
    <location>
        <begin position="330"/>
        <end position="356"/>
    </location>
</feature>
<reference evidence="10" key="2">
    <citation type="journal article" date="2022" name="Hortic Res">
        <title>The genome of Dioscorea zingiberensis sheds light on the biosynthesis, origin and evolution of the medicinally important diosgenin saponins.</title>
        <authorList>
            <person name="Li Y."/>
            <person name="Tan C."/>
            <person name="Li Z."/>
            <person name="Guo J."/>
            <person name="Li S."/>
            <person name="Chen X."/>
            <person name="Wang C."/>
            <person name="Dai X."/>
            <person name="Yang H."/>
            <person name="Song W."/>
            <person name="Hou L."/>
            <person name="Xu J."/>
            <person name="Tong Z."/>
            <person name="Xu A."/>
            <person name="Yuan X."/>
            <person name="Wang W."/>
            <person name="Yang Q."/>
            <person name="Chen L."/>
            <person name="Sun Z."/>
            <person name="Wang K."/>
            <person name="Pan B."/>
            <person name="Chen J."/>
            <person name="Bao Y."/>
            <person name="Liu F."/>
            <person name="Qi X."/>
            <person name="Gang D.R."/>
            <person name="Wen J."/>
            <person name="Li J."/>
        </authorList>
    </citation>
    <scope>NUCLEOTIDE SEQUENCE</scope>
    <source>
        <strain evidence="10">Dzin_1.0</strain>
    </source>
</reference>
<dbReference type="Proteomes" id="UP001085076">
    <property type="component" value="Miscellaneous, Linkage group lg04"/>
</dbReference>
<evidence type="ECO:0000256" key="5">
    <source>
        <dbReference type="ARBA" id="ARBA00013211"/>
    </source>
</evidence>
<proteinExistence type="inferred from homology"/>
<comment type="similarity">
    <text evidence="4">Belongs to the 1-acyl-sn-glycerol-3-phosphate acyltransferase family.</text>
</comment>
<evidence type="ECO:0000256" key="4">
    <source>
        <dbReference type="ARBA" id="ARBA00008655"/>
    </source>
</evidence>
<dbReference type="InterPro" id="IPR002123">
    <property type="entry name" value="Plipid/glycerol_acylTrfase"/>
</dbReference>
<evidence type="ECO:0000256" key="8">
    <source>
        <dbReference type="SAM" id="Phobius"/>
    </source>
</evidence>
<comment type="pathway">
    <text evidence="2">Phospholipid metabolism; CDP-diacylglycerol biosynthesis; CDP-diacylglycerol from sn-glycerol 3-phosphate: step 2/3.</text>
</comment>
<name>A0A9D5CIQ1_9LILI</name>
<keyword evidence="8" id="KW-0812">Transmembrane</keyword>
<comment type="catalytic activity">
    <reaction evidence="1">
        <text>a 1-acyl-sn-glycero-3-phosphate + an acyl-CoA = a 1,2-diacyl-sn-glycero-3-phosphate + CoA</text>
        <dbReference type="Rhea" id="RHEA:19709"/>
        <dbReference type="ChEBI" id="CHEBI:57287"/>
        <dbReference type="ChEBI" id="CHEBI:57970"/>
        <dbReference type="ChEBI" id="CHEBI:58342"/>
        <dbReference type="ChEBI" id="CHEBI:58608"/>
        <dbReference type="EC" id="2.3.1.51"/>
    </reaction>
</comment>
<evidence type="ECO:0000313" key="10">
    <source>
        <dbReference type="EMBL" id="KAJ0973619.1"/>
    </source>
</evidence>
<dbReference type="EMBL" id="JAGGNH010000004">
    <property type="protein sequence ID" value="KAJ0973619.1"/>
    <property type="molecule type" value="Genomic_DNA"/>
</dbReference>
<keyword evidence="11" id="KW-1185">Reference proteome</keyword>
<evidence type="ECO:0000313" key="11">
    <source>
        <dbReference type="Proteomes" id="UP001085076"/>
    </source>
</evidence>
<dbReference type="InterPro" id="IPR032098">
    <property type="entry name" value="Acyltransf_C"/>
</dbReference>
<dbReference type="EC" id="2.3.1.51" evidence="5"/>
<accession>A0A9D5CIQ1</accession>
<keyword evidence="8" id="KW-1133">Transmembrane helix</keyword>
<gene>
    <name evidence="10" type="ORF">J5N97_015584</name>
</gene>
<dbReference type="SMART" id="SM00563">
    <property type="entry name" value="PlsC"/>
    <property type="match status" value="1"/>
</dbReference>
<dbReference type="OrthoDB" id="189226at2759"/>
<keyword evidence="6" id="KW-0808">Transferase</keyword>
<comment type="caution">
    <text evidence="10">The sequence shown here is derived from an EMBL/GenBank/DDBJ whole genome shotgun (WGS) entry which is preliminary data.</text>
</comment>
<evidence type="ECO:0000259" key="9">
    <source>
        <dbReference type="SMART" id="SM00563"/>
    </source>
</evidence>
<evidence type="ECO:0000256" key="7">
    <source>
        <dbReference type="ARBA" id="ARBA00023315"/>
    </source>
</evidence>
<dbReference type="GO" id="GO:0003841">
    <property type="term" value="F:1-acylglycerol-3-phosphate O-acyltransferase activity"/>
    <property type="evidence" value="ECO:0007669"/>
    <property type="project" value="UniProtKB-EC"/>
</dbReference>